<dbReference type="Proteomes" id="UP000276133">
    <property type="component" value="Unassembled WGS sequence"/>
</dbReference>
<accession>A0A3M7QFK8</accession>
<evidence type="ECO:0000313" key="2">
    <source>
        <dbReference type="Proteomes" id="UP000276133"/>
    </source>
</evidence>
<evidence type="ECO:0000313" key="1">
    <source>
        <dbReference type="EMBL" id="RNA09831.1"/>
    </source>
</evidence>
<dbReference type="EMBL" id="REGN01006366">
    <property type="protein sequence ID" value="RNA09831.1"/>
    <property type="molecule type" value="Genomic_DNA"/>
</dbReference>
<proteinExistence type="predicted"/>
<sequence>MCILGKLFATKLASVRFFACMQLNMRNKIAKRGTFFTTLPTFGSVARVLICQAGLAFGSISDSFDSSLRSSSFSFRKKLFTPSFNLSKSSSSSSEKI</sequence>
<comment type="caution">
    <text evidence="1">The sequence shown here is derived from an EMBL/GenBank/DDBJ whole genome shotgun (WGS) entry which is preliminary data.</text>
</comment>
<keyword evidence="2" id="KW-1185">Reference proteome</keyword>
<organism evidence="1 2">
    <name type="scientific">Brachionus plicatilis</name>
    <name type="common">Marine rotifer</name>
    <name type="synonym">Brachionus muelleri</name>
    <dbReference type="NCBI Taxonomy" id="10195"/>
    <lineage>
        <taxon>Eukaryota</taxon>
        <taxon>Metazoa</taxon>
        <taxon>Spiralia</taxon>
        <taxon>Gnathifera</taxon>
        <taxon>Rotifera</taxon>
        <taxon>Eurotatoria</taxon>
        <taxon>Monogononta</taxon>
        <taxon>Pseudotrocha</taxon>
        <taxon>Ploima</taxon>
        <taxon>Brachionidae</taxon>
        <taxon>Brachionus</taxon>
    </lineage>
</organism>
<reference evidence="1 2" key="1">
    <citation type="journal article" date="2018" name="Sci. Rep.">
        <title>Genomic signatures of local adaptation to the degree of environmental predictability in rotifers.</title>
        <authorList>
            <person name="Franch-Gras L."/>
            <person name="Hahn C."/>
            <person name="Garcia-Roger E.M."/>
            <person name="Carmona M.J."/>
            <person name="Serra M."/>
            <person name="Gomez A."/>
        </authorList>
    </citation>
    <scope>NUCLEOTIDE SEQUENCE [LARGE SCALE GENOMIC DNA]</scope>
    <source>
        <strain evidence="1">HYR1</strain>
    </source>
</reference>
<gene>
    <name evidence="1" type="ORF">BpHYR1_047490</name>
</gene>
<dbReference type="AlphaFoldDB" id="A0A3M7QFK8"/>
<name>A0A3M7QFK8_BRAPC</name>
<protein>
    <submittedName>
        <fullName evidence="1">Uncharacterized protein</fullName>
    </submittedName>
</protein>